<dbReference type="Pfam" id="PF11731">
    <property type="entry name" value="Cdd1"/>
    <property type="match status" value="1"/>
</dbReference>
<gene>
    <name evidence="1" type="primary">mcrB</name>
    <name evidence="1" type="ordered locus">HEAR3197</name>
</gene>
<dbReference type="STRING" id="204773.HEAR3197"/>
<dbReference type="Gene3D" id="1.10.150.20">
    <property type="entry name" value="5' to 3' exonuclease, C-terminal subdomain"/>
    <property type="match status" value="1"/>
</dbReference>
<dbReference type="OrthoDB" id="7173324at2"/>
<keyword evidence="2" id="KW-1185">Reference proteome</keyword>
<evidence type="ECO:0000313" key="2">
    <source>
        <dbReference type="Proteomes" id="UP000006697"/>
    </source>
</evidence>
<dbReference type="eggNOG" id="ENOG5032S6N">
    <property type="taxonomic scope" value="Bacteria"/>
</dbReference>
<sequence>MKKAAIAAQALHLQQIPNIGPAMVKDFHLLGIRQCTDLIGENPYALYERLCELTATRHDPCVIDTFISAVRFMEGAPARPWWHYTEERKKTLSLRGK</sequence>
<dbReference type="AlphaFoldDB" id="A4G9W7"/>
<dbReference type="KEGG" id="har:HEAR3197"/>
<proteinExistence type="predicted"/>
<protein>
    <submittedName>
        <fullName evidence="1">Mitomycin resistance protein McrB</fullName>
    </submittedName>
</protein>
<accession>A4G9W7</accession>
<dbReference type="Proteomes" id="UP000006697">
    <property type="component" value="Chromosome"/>
</dbReference>
<organism evidence="1 2">
    <name type="scientific">Herminiimonas arsenicoxydans</name>
    <dbReference type="NCBI Taxonomy" id="204773"/>
    <lineage>
        <taxon>Bacteria</taxon>
        <taxon>Pseudomonadati</taxon>
        <taxon>Pseudomonadota</taxon>
        <taxon>Betaproteobacteria</taxon>
        <taxon>Burkholderiales</taxon>
        <taxon>Oxalobacteraceae</taxon>
        <taxon>Herminiimonas</taxon>
    </lineage>
</organism>
<name>A4G9W7_HERAR</name>
<evidence type="ECO:0000313" key="1">
    <source>
        <dbReference type="EMBL" id="CAL63304.2"/>
    </source>
</evidence>
<dbReference type="InterPro" id="IPR021725">
    <property type="entry name" value="Cdd1"/>
</dbReference>
<reference evidence="1 2" key="1">
    <citation type="journal article" date="2007" name="PLoS Genet.">
        <title>A tale of two oxidation states: bacterial colonization of arsenic-rich environments.</title>
        <authorList>
            <person name="Muller D."/>
            <person name="Medigue C."/>
            <person name="Koechler S."/>
            <person name="Barbe V."/>
            <person name="Barakat M."/>
            <person name="Talla E."/>
            <person name="Bonnefoy V."/>
            <person name="Krin E."/>
            <person name="Arsene-Ploetze F."/>
            <person name="Carapito C."/>
            <person name="Chandler M."/>
            <person name="Cournoyer B."/>
            <person name="Cruveiller S."/>
            <person name="Dossat C."/>
            <person name="Duval S."/>
            <person name="Heymann M."/>
            <person name="Leize E."/>
            <person name="Lieutaud A."/>
            <person name="Lievremont D."/>
            <person name="Makita Y."/>
            <person name="Mangenot S."/>
            <person name="Nitschke W."/>
            <person name="Ortet P."/>
            <person name="Perdrial N."/>
            <person name="Schoepp B."/>
            <person name="Siguier N."/>
            <person name="Simeonova D.D."/>
            <person name="Rouy Z."/>
            <person name="Segurens B."/>
            <person name="Turlin E."/>
            <person name="Vallenet D."/>
            <person name="Van Dorsselaer A."/>
            <person name="Weiss S."/>
            <person name="Weissenbach J."/>
            <person name="Lett M.C."/>
            <person name="Danchin A."/>
            <person name="Bertin P.N."/>
        </authorList>
    </citation>
    <scope>NUCLEOTIDE SEQUENCE [LARGE SCALE GENOMIC DNA]</scope>
    <source>
        <strain evidence="2">ULPAs1</strain>
    </source>
</reference>
<dbReference type="EMBL" id="CU207211">
    <property type="protein sequence ID" value="CAL63304.2"/>
    <property type="molecule type" value="Genomic_DNA"/>
</dbReference>
<dbReference type="HOGENOM" id="CLU_160712_1_0_4"/>